<dbReference type="PROSITE" id="PS00022">
    <property type="entry name" value="EGF_1"/>
    <property type="match status" value="1"/>
</dbReference>
<dbReference type="PANTHER" id="PTHR24035:SF109">
    <property type="entry name" value="PROTEIN DRAPER"/>
    <property type="match status" value="1"/>
</dbReference>
<feature type="disulfide bond" evidence="5">
    <location>
        <begin position="150"/>
        <end position="159"/>
    </location>
</feature>
<keyword evidence="1 5" id="KW-0245">EGF-like domain</keyword>
<dbReference type="InterPro" id="IPR000742">
    <property type="entry name" value="EGF"/>
</dbReference>
<dbReference type="PANTHER" id="PTHR24035">
    <property type="entry name" value="MULTIPLE EPIDERMAL GROWTH FACTOR-LIKE DOMAINS PROTEIN"/>
    <property type="match status" value="1"/>
</dbReference>
<evidence type="ECO:0000256" key="1">
    <source>
        <dbReference type="ARBA" id="ARBA00022536"/>
    </source>
</evidence>
<dbReference type="Pfam" id="PF12661">
    <property type="entry name" value="hEGF"/>
    <property type="match status" value="2"/>
</dbReference>
<dbReference type="FunFam" id="2.170.300.10:FF:000041">
    <property type="entry name" value="Tyrosine protein kinase receptor tie-1, putative"/>
    <property type="match status" value="1"/>
</dbReference>
<keyword evidence="4 5" id="KW-1015">Disulfide bond</keyword>
<dbReference type="Ensembl" id="ENSPMET00000023372.1">
    <property type="protein sequence ID" value="ENSPMEP00000015180.1"/>
    <property type="gene ID" value="ENSPMEG00000017674.1"/>
</dbReference>
<feature type="domain" description="EGF-like" evidence="6">
    <location>
        <begin position="173"/>
        <end position="203"/>
    </location>
</feature>
<reference evidence="7" key="1">
    <citation type="submission" date="2025-08" db="UniProtKB">
        <authorList>
            <consortium name="Ensembl"/>
        </authorList>
    </citation>
    <scope>IDENTIFICATION</scope>
</reference>
<dbReference type="STRING" id="48701.ENSPMEP00000015180"/>
<protein>
    <recommendedName>
        <fullName evidence="6">EGF-like domain-containing protein</fullName>
    </recommendedName>
</protein>
<organism evidence="7 8">
    <name type="scientific">Poecilia mexicana</name>
    <dbReference type="NCBI Taxonomy" id="48701"/>
    <lineage>
        <taxon>Eukaryota</taxon>
        <taxon>Metazoa</taxon>
        <taxon>Chordata</taxon>
        <taxon>Craniata</taxon>
        <taxon>Vertebrata</taxon>
        <taxon>Euteleostomi</taxon>
        <taxon>Actinopterygii</taxon>
        <taxon>Neopterygii</taxon>
        <taxon>Teleostei</taxon>
        <taxon>Neoteleostei</taxon>
        <taxon>Acanthomorphata</taxon>
        <taxon>Ovalentaria</taxon>
        <taxon>Atherinomorphae</taxon>
        <taxon>Cyprinodontiformes</taxon>
        <taxon>Poeciliidae</taxon>
        <taxon>Poeciliinae</taxon>
        <taxon>Poecilia</taxon>
    </lineage>
</organism>
<dbReference type="AlphaFoldDB" id="A0A3B3XJL9"/>
<proteinExistence type="predicted"/>
<dbReference type="SMART" id="SM00181">
    <property type="entry name" value="EGF"/>
    <property type="match status" value="3"/>
</dbReference>
<accession>A0A3B3XJL9</accession>
<sequence>LIVFSSFVTNLQKTNITASLCFHLTGNFKIYTENKPVFRPNCQNIIKTQIIYISQTINIELSVTNKLNQSFLNILLHFDFPKCKQYLLSELKHLQLKFSICFAVMFSLPVFTSSRLSSGCESDFWGPHCTNRCQCRNGAKCNPITGACVCTDGFQGWRCEEHCHHNLYGKDCMQECQCLNGATCHHQSGECLCAPGYTGSFQHLSPAVLLQMKMFLFVSCSCEEPCPPGQHGSMCEQRCSCQNGGTCHHVTGECHCPPGWMVWPRTPPPRCRPSETFSLHQTEEIRATRNSMEHL</sequence>
<dbReference type="InterPro" id="IPR052108">
    <property type="entry name" value="MEGF/SIB"/>
</dbReference>
<dbReference type="PROSITE" id="PS50026">
    <property type="entry name" value="EGF_3"/>
    <property type="match status" value="2"/>
</dbReference>
<evidence type="ECO:0000259" key="6">
    <source>
        <dbReference type="PROSITE" id="PS50026"/>
    </source>
</evidence>
<dbReference type="InterPro" id="IPR013032">
    <property type="entry name" value="EGF-like_CS"/>
</dbReference>
<evidence type="ECO:0000313" key="7">
    <source>
        <dbReference type="Ensembl" id="ENSPMEP00000015180.1"/>
    </source>
</evidence>
<dbReference type="Gene3D" id="2.170.300.10">
    <property type="entry name" value="Tie2 ligand-binding domain superfamily"/>
    <property type="match status" value="2"/>
</dbReference>
<dbReference type="PRINTS" id="PR00011">
    <property type="entry name" value="EGFLAMININ"/>
</dbReference>
<reference evidence="7" key="2">
    <citation type="submission" date="2025-09" db="UniProtKB">
        <authorList>
            <consortium name="Ensembl"/>
        </authorList>
    </citation>
    <scope>IDENTIFICATION</scope>
</reference>
<keyword evidence="3" id="KW-0677">Repeat</keyword>
<comment type="caution">
    <text evidence="5">Lacks conserved residue(s) required for the propagation of feature annotation.</text>
</comment>
<keyword evidence="8" id="KW-1185">Reference proteome</keyword>
<evidence type="ECO:0000256" key="4">
    <source>
        <dbReference type="ARBA" id="ARBA00023157"/>
    </source>
</evidence>
<keyword evidence="2" id="KW-0732">Signal</keyword>
<feature type="domain" description="EGF-like" evidence="6">
    <location>
        <begin position="130"/>
        <end position="160"/>
    </location>
</feature>
<evidence type="ECO:0000256" key="2">
    <source>
        <dbReference type="ARBA" id="ARBA00022729"/>
    </source>
</evidence>
<evidence type="ECO:0000256" key="5">
    <source>
        <dbReference type="PROSITE-ProRule" id="PRU00076"/>
    </source>
</evidence>
<evidence type="ECO:0000313" key="8">
    <source>
        <dbReference type="Proteomes" id="UP000261480"/>
    </source>
</evidence>
<name>A0A3B3XJL9_9TELE</name>
<evidence type="ECO:0000256" key="3">
    <source>
        <dbReference type="ARBA" id="ARBA00022737"/>
    </source>
</evidence>
<dbReference type="Proteomes" id="UP000261480">
    <property type="component" value="Unplaced"/>
</dbReference>